<evidence type="ECO:0000313" key="1">
    <source>
        <dbReference type="EnsemblProtists" id="PYU1_T006115"/>
    </source>
</evidence>
<dbReference type="OMA" id="IGCLTNM"/>
<dbReference type="eggNOG" id="ENOG502QWAD">
    <property type="taxonomic scope" value="Eukaryota"/>
</dbReference>
<reference evidence="1" key="3">
    <citation type="submission" date="2015-02" db="UniProtKB">
        <authorList>
            <consortium name="EnsemblProtists"/>
        </authorList>
    </citation>
    <scope>IDENTIFICATION</scope>
    <source>
        <strain evidence="1">DAOM BR144</strain>
    </source>
</reference>
<proteinExistence type="predicted"/>
<dbReference type="STRING" id="431595.K3WMC3"/>
<dbReference type="InterPro" id="IPR038781">
    <property type="entry name" value="C365.16-ike"/>
</dbReference>
<reference evidence="2" key="1">
    <citation type="journal article" date="2010" name="Genome Biol.">
        <title>Genome sequence of the necrotrophic plant pathogen Pythium ultimum reveals original pathogenicity mechanisms and effector repertoire.</title>
        <authorList>
            <person name="Levesque C.A."/>
            <person name="Brouwer H."/>
            <person name="Cano L."/>
            <person name="Hamilton J.P."/>
            <person name="Holt C."/>
            <person name="Huitema E."/>
            <person name="Raffaele S."/>
            <person name="Robideau G.P."/>
            <person name="Thines M."/>
            <person name="Win J."/>
            <person name="Zerillo M.M."/>
            <person name="Beakes G.W."/>
            <person name="Boore J.L."/>
            <person name="Busam D."/>
            <person name="Dumas B."/>
            <person name="Ferriera S."/>
            <person name="Fuerstenberg S.I."/>
            <person name="Gachon C.M."/>
            <person name="Gaulin E."/>
            <person name="Govers F."/>
            <person name="Grenville-Briggs L."/>
            <person name="Horner N."/>
            <person name="Hostetler J."/>
            <person name="Jiang R.H."/>
            <person name="Johnson J."/>
            <person name="Krajaejun T."/>
            <person name="Lin H."/>
            <person name="Meijer H.J."/>
            <person name="Moore B."/>
            <person name="Morris P."/>
            <person name="Phuntmart V."/>
            <person name="Puiu D."/>
            <person name="Shetty J."/>
            <person name="Stajich J.E."/>
            <person name="Tripathy S."/>
            <person name="Wawra S."/>
            <person name="van West P."/>
            <person name="Whitty B.R."/>
            <person name="Coutinho P.M."/>
            <person name="Henrissat B."/>
            <person name="Martin F."/>
            <person name="Thomas P.D."/>
            <person name="Tyler B.M."/>
            <person name="De Vries R.P."/>
            <person name="Kamoun S."/>
            <person name="Yandell M."/>
            <person name="Tisserat N."/>
            <person name="Buell C.R."/>
        </authorList>
    </citation>
    <scope>NUCLEOTIDE SEQUENCE</scope>
    <source>
        <strain evidence="2">DAOM:BR144</strain>
    </source>
</reference>
<organism evidence="1 2">
    <name type="scientific">Globisporangium ultimum (strain ATCC 200006 / CBS 805.95 / DAOM BR144)</name>
    <name type="common">Pythium ultimum</name>
    <dbReference type="NCBI Taxonomy" id="431595"/>
    <lineage>
        <taxon>Eukaryota</taxon>
        <taxon>Sar</taxon>
        <taxon>Stramenopiles</taxon>
        <taxon>Oomycota</taxon>
        <taxon>Peronosporomycetes</taxon>
        <taxon>Pythiales</taxon>
        <taxon>Pythiaceae</taxon>
        <taxon>Globisporangium</taxon>
    </lineage>
</organism>
<reference evidence="2" key="2">
    <citation type="submission" date="2010-04" db="EMBL/GenBank/DDBJ databases">
        <authorList>
            <person name="Buell R."/>
            <person name="Hamilton J."/>
            <person name="Hostetler J."/>
        </authorList>
    </citation>
    <scope>NUCLEOTIDE SEQUENCE [LARGE SCALE GENOMIC DNA]</scope>
    <source>
        <strain evidence="2">DAOM:BR144</strain>
    </source>
</reference>
<sequence length="280" mass="30984">MIPALVTPTVPEAVLQQMEDVLTQQEDHHVSFTQLIKHFGVDIVSAVAASFGVSPFITIVDRAIAENASGRRTLSNGVKELSKAFMERPLQFCKTKEFMWIFGLYSATYVTANTVDSFYEWKETNAQMPKLLATTVVNMTCVIAKDRAFAQMFGVIKQHSFPVTSVGLFAVRDSLTVISCFHAPKIIMEHLREQGMNEKVSTAVAQVGAPIAVQFASTPLHLLGLDLYNHPVADRAARLQFIQREYFRSSLARVARIGPAFGIGGIGNTSCRSKLREMIQ</sequence>
<dbReference type="PANTHER" id="PTHR37845:SF1">
    <property type="entry name" value="SEQUENCE ORPHAN"/>
    <property type="match status" value="1"/>
</dbReference>
<dbReference type="PANTHER" id="PTHR37845">
    <property type="entry name" value="SEQUENCE ORPHAN"/>
    <property type="match status" value="1"/>
</dbReference>
<dbReference type="EnsemblProtists" id="PYU1_T006115">
    <property type="protein sequence ID" value="PYU1_T006115"/>
    <property type="gene ID" value="PYU1_G006103"/>
</dbReference>
<dbReference type="GO" id="GO:0005739">
    <property type="term" value="C:mitochondrion"/>
    <property type="evidence" value="ECO:0007669"/>
    <property type="project" value="TreeGrafter"/>
</dbReference>
<accession>K3WMC3</accession>
<protein>
    <submittedName>
        <fullName evidence="1">Uncharacterized protein</fullName>
    </submittedName>
</protein>
<dbReference type="InParanoid" id="K3WMC3"/>
<name>K3WMC3_GLOUD</name>
<keyword evidence="2" id="KW-1185">Reference proteome</keyword>
<dbReference type="HOGENOM" id="CLU_054095_2_0_1"/>
<dbReference type="Proteomes" id="UP000019132">
    <property type="component" value="Unassembled WGS sequence"/>
</dbReference>
<dbReference type="EMBL" id="GL376625">
    <property type="status" value="NOT_ANNOTATED_CDS"/>
    <property type="molecule type" value="Genomic_DNA"/>
</dbReference>
<evidence type="ECO:0000313" key="2">
    <source>
        <dbReference type="Proteomes" id="UP000019132"/>
    </source>
</evidence>
<dbReference type="VEuPathDB" id="FungiDB:PYU1_G006103"/>
<dbReference type="AlphaFoldDB" id="K3WMC3"/>